<dbReference type="InterPro" id="IPR028082">
    <property type="entry name" value="Peripla_BP_I"/>
</dbReference>
<dbReference type="EMBL" id="FUXX01000038">
    <property type="protein sequence ID" value="SKA66825.1"/>
    <property type="molecule type" value="Genomic_DNA"/>
</dbReference>
<keyword evidence="3" id="KW-0732">Signal</keyword>
<dbReference type="Pfam" id="PF13407">
    <property type="entry name" value="Peripla_BP_4"/>
    <property type="match status" value="1"/>
</dbReference>
<proteinExistence type="inferred from homology"/>
<comment type="similarity">
    <text evidence="2">Belongs to the bacterial solute-binding protein 2 family.</text>
</comment>
<comment type="subcellular location">
    <subcellularLocation>
        <location evidence="1">Periplasm</location>
    </subcellularLocation>
</comment>
<dbReference type="CDD" id="cd19994">
    <property type="entry name" value="PBP1_ChvE"/>
    <property type="match status" value="1"/>
</dbReference>
<gene>
    <name evidence="5" type="ORF">SAMN02745213_01871</name>
</gene>
<dbReference type="PANTHER" id="PTHR30036:SF1">
    <property type="entry name" value="D-XYLOSE-BINDING PERIPLASMIC PROTEIN"/>
    <property type="match status" value="1"/>
</dbReference>
<evidence type="ECO:0000256" key="1">
    <source>
        <dbReference type="ARBA" id="ARBA00004418"/>
    </source>
</evidence>
<dbReference type="Gene3D" id="3.40.50.2300">
    <property type="match status" value="2"/>
</dbReference>
<reference evidence="6" key="1">
    <citation type="submission" date="2017-02" db="EMBL/GenBank/DDBJ databases">
        <authorList>
            <person name="Varghese N."/>
            <person name="Submissions S."/>
        </authorList>
    </citation>
    <scope>NUCLEOTIDE SEQUENCE [LARGE SCALE GENOMIC DNA]</scope>
    <source>
        <strain evidence="6">DSM 3072</strain>
    </source>
</reference>
<dbReference type="GO" id="GO:0030246">
    <property type="term" value="F:carbohydrate binding"/>
    <property type="evidence" value="ECO:0007669"/>
    <property type="project" value="TreeGrafter"/>
</dbReference>
<accession>A0A1T4VPK0</accession>
<keyword evidence="5" id="KW-0813">Transport</keyword>
<sequence>MFRKFFSLSFVLYFLLGGISECYAAKIGICMPNTVVPRWQTDGATLKEELEATDNEVVLVFADNKKETQIAQIEDMLAQKCDALIVVPVDGKSLTEVLDKAKQAGIKIISYDRLIMNSDAVSYYASFDNFKVGLLQGEFIEEKLNLKNDESPKNIEFFTGSIDDNNVNFLWAGDMEVLKPYLVSGRLVCKSNQTSKEDAAVHRWLAENAKDRMTKLIQAHNYGPKPDQTRLDAVLCPNDTVANAVIEVLVKLCGYDASNMPVITGQDCSKPGAKNIRNGLQSMCVFKDSRILAIHVVDMVNQMLSGEEVEVNDTSSYDNGTGVIPVYLCDPKVVNKENIKEILIDTGYYSLKDLK</sequence>
<organism evidence="5 6">
    <name type="scientific">Succinivibrio dextrinosolvens DSM 3072</name>
    <dbReference type="NCBI Taxonomy" id="1123324"/>
    <lineage>
        <taxon>Bacteria</taxon>
        <taxon>Pseudomonadati</taxon>
        <taxon>Pseudomonadota</taxon>
        <taxon>Gammaproteobacteria</taxon>
        <taxon>Aeromonadales</taxon>
        <taxon>Succinivibrionaceae</taxon>
        <taxon>Succinivibrio</taxon>
    </lineage>
</organism>
<protein>
    <submittedName>
        <fullName evidence="5">Putative multiple sugar transport system substrate-binding protein</fullName>
    </submittedName>
</protein>
<dbReference type="GO" id="GO:0030288">
    <property type="term" value="C:outer membrane-bounded periplasmic space"/>
    <property type="evidence" value="ECO:0007669"/>
    <property type="project" value="TreeGrafter"/>
</dbReference>
<dbReference type="Proteomes" id="UP000242432">
    <property type="component" value="Unassembled WGS sequence"/>
</dbReference>
<dbReference type="GO" id="GO:0055085">
    <property type="term" value="P:transmembrane transport"/>
    <property type="evidence" value="ECO:0007669"/>
    <property type="project" value="UniProtKB-ARBA"/>
</dbReference>
<dbReference type="STRING" id="83771.SAMN02910357_02376"/>
<evidence type="ECO:0000313" key="6">
    <source>
        <dbReference type="Proteomes" id="UP000242432"/>
    </source>
</evidence>
<dbReference type="InterPro" id="IPR025997">
    <property type="entry name" value="SBP_2_dom"/>
</dbReference>
<dbReference type="SUPFAM" id="SSF53822">
    <property type="entry name" value="Periplasmic binding protein-like I"/>
    <property type="match status" value="1"/>
</dbReference>
<evidence type="ECO:0000256" key="2">
    <source>
        <dbReference type="ARBA" id="ARBA00007639"/>
    </source>
</evidence>
<name>A0A1T4VPK0_9GAMM</name>
<evidence type="ECO:0000259" key="4">
    <source>
        <dbReference type="Pfam" id="PF13407"/>
    </source>
</evidence>
<dbReference type="AlphaFoldDB" id="A0A1T4VPK0"/>
<dbReference type="RefSeq" id="WP_078929237.1">
    <property type="nucleotide sequence ID" value="NZ_FUXX01000038.1"/>
</dbReference>
<evidence type="ECO:0000256" key="3">
    <source>
        <dbReference type="ARBA" id="ARBA00022729"/>
    </source>
</evidence>
<evidence type="ECO:0000313" key="5">
    <source>
        <dbReference type="EMBL" id="SKA66825.1"/>
    </source>
</evidence>
<keyword evidence="6" id="KW-1185">Reference proteome</keyword>
<feature type="domain" description="Periplasmic binding protein" evidence="4">
    <location>
        <begin position="27"/>
        <end position="308"/>
    </location>
</feature>
<dbReference type="InterPro" id="IPR050555">
    <property type="entry name" value="Bact_Solute-Bind_Prot2"/>
</dbReference>
<dbReference type="PANTHER" id="PTHR30036">
    <property type="entry name" value="D-XYLOSE-BINDING PERIPLASMIC PROTEIN"/>
    <property type="match status" value="1"/>
</dbReference>
<keyword evidence="5" id="KW-0762">Sugar transport</keyword>